<name>A0A537KTE1_9BACT</name>
<dbReference type="InterPro" id="IPR006311">
    <property type="entry name" value="TAT_signal"/>
</dbReference>
<organism evidence="2 3">
    <name type="scientific">Candidatus Segetimicrobium genomatis</name>
    <dbReference type="NCBI Taxonomy" id="2569760"/>
    <lineage>
        <taxon>Bacteria</taxon>
        <taxon>Bacillati</taxon>
        <taxon>Candidatus Sysuimicrobiota</taxon>
        <taxon>Candidatus Sysuimicrobiia</taxon>
        <taxon>Candidatus Sysuimicrobiales</taxon>
        <taxon>Candidatus Segetimicrobiaceae</taxon>
        <taxon>Candidatus Segetimicrobium</taxon>
    </lineage>
</organism>
<evidence type="ECO:0000313" key="3">
    <source>
        <dbReference type="Proteomes" id="UP000318661"/>
    </source>
</evidence>
<dbReference type="Pfam" id="PF00496">
    <property type="entry name" value="SBP_bac_5"/>
    <property type="match status" value="1"/>
</dbReference>
<comment type="caution">
    <text evidence="2">The sequence shown here is derived from an EMBL/GenBank/DDBJ whole genome shotgun (WGS) entry which is preliminary data.</text>
</comment>
<gene>
    <name evidence="2" type="ORF">E6G99_13535</name>
</gene>
<dbReference type="GO" id="GO:0015833">
    <property type="term" value="P:peptide transport"/>
    <property type="evidence" value="ECO:0007669"/>
    <property type="project" value="TreeGrafter"/>
</dbReference>
<proteinExistence type="predicted"/>
<accession>A0A537KTE1</accession>
<dbReference type="InterPro" id="IPR039424">
    <property type="entry name" value="SBP_5"/>
</dbReference>
<dbReference type="InterPro" id="IPR000914">
    <property type="entry name" value="SBP_5_dom"/>
</dbReference>
<reference evidence="2 3" key="1">
    <citation type="journal article" date="2019" name="Nat. Microbiol.">
        <title>Mediterranean grassland soil C-N compound turnover is dependent on rainfall and depth, and is mediated by genomically divergent microorganisms.</title>
        <authorList>
            <person name="Diamond S."/>
            <person name="Andeer P.F."/>
            <person name="Li Z."/>
            <person name="Crits-Christoph A."/>
            <person name="Burstein D."/>
            <person name="Anantharaman K."/>
            <person name="Lane K.R."/>
            <person name="Thomas B.C."/>
            <person name="Pan C."/>
            <person name="Northen T.R."/>
            <person name="Banfield J.F."/>
        </authorList>
    </citation>
    <scope>NUCLEOTIDE SEQUENCE [LARGE SCALE GENOMIC DNA]</scope>
    <source>
        <strain evidence="2">NP_2</strain>
    </source>
</reference>
<dbReference type="GO" id="GO:1904680">
    <property type="term" value="F:peptide transmembrane transporter activity"/>
    <property type="evidence" value="ECO:0007669"/>
    <property type="project" value="TreeGrafter"/>
</dbReference>
<dbReference type="PROSITE" id="PS51318">
    <property type="entry name" value="TAT"/>
    <property type="match status" value="1"/>
</dbReference>
<evidence type="ECO:0000313" key="2">
    <source>
        <dbReference type="EMBL" id="TMI98970.1"/>
    </source>
</evidence>
<protein>
    <submittedName>
        <fullName evidence="2">ABC transporter substrate-binding protein</fullName>
    </submittedName>
</protein>
<dbReference type="AlphaFoldDB" id="A0A537KTE1"/>
<feature type="non-terminal residue" evidence="2">
    <location>
        <position position="186"/>
    </location>
</feature>
<dbReference type="EMBL" id="VBAJ01000386">
    <property type="protein sequence ID" value="TMI98970.1"/>
    <property type="molecule type" value="Genomic_DNA"/>
</dbReference>
<dbReference type="Proteomes" id="UP000318661">
    <property type="component" value="Unassembled WGS sequence"/>
</dbReference>
<feature type="domain" description="Solute-binding protein family 5" evidence="1">
    <location>
        <begin position="84"/>
        <end position="171"/>
    </location>
</feature>
<evidence type="ECO:0000259" key="1">
    <source>
        <dbReference type="Pfam" id="PF00496"/>
    </source>
</evidence>
<dbReference type="PANTHER" id="PTHR30290">
    <property type="entry name" value="PERIPLASMIC BINDING COMPONENT OF ABC TRANSPORTER"/>
    <property type="match status" value="1"/>
</dbReference>
<dbReference type="SUPFAM" id="SSF53850">
    <property type="entry name" value="Periplasmic binding protein-like II"/>
    <property type="match status" value="1"/>
</dbReference>
<dbReference type="Gene3D" id="3.40.190.10">
    <property type="entry name" value="Periplasmic binding protein-like II"/>
    <property type="match status" value="1"/>
</dbReference>
<sequence length="186" mass="20358">MERIKRRELFRRAGWGLGALAVSQMLPRLSMPGRAYAQATGTLTYGMAGGFDTLDVTATTFTRVGRIGLHLVDPLVWQTQPGQFAPGLATSWTASPDATSYTFKLRSDVRFHDGTPLTAEAVKVTFDRIVDPETKSQTAFSFIGPYDRTEVVDPYTVRVRFKSPYAAFLDGASTPYLGIISPAALT</sequence>